<reference evidence="1" key="1">
    <citation type="submission" date="2025-05" db="EMBL/GenBank/DDBJ databases">
        <title>FDA Reference Genome datasets for Cronobacter.</title>
        <authorList>
            <person name="Gopinath G.R."/>
        </authorList>
    </citation>
    <scope>NUCLEOTIDE SEQUENCE</scope>
    <source>
        <strain evidence="1">MOD1-Sh41s</strain>
    </source>
</reference>
<dbReference type="EMBL" id="CP187984">
    <property type="protein sequence ID" value="XSF52686.1"/>
    <property type="molecule type" value="Genomic_DNA"/>
</dbReference>
<evidence type="ECO:0000313" key="2">
    <source>
        <dbReference type="Proteomes" id="UP000244623"/>
    </source>
</evidence>
<sequence length="71" mass="7602">MENEVSRAPNNSSASEIIIDFANSPDFGSSRGNDDGSTKDMAFLNANSGTKHINKFFKKLITAEAVFMTGG</sequence>
<dbReference type="Proteomes" id="UP000244623">
    <property type="component" value="Chromosome"/>
</dbReference>
<protein>
    <submittedName>
        <fullName evidence="1">Uncharacterized protein</fullName>
    </submittedName>
</protein>
<name>A0ACD5IMI6_9ENTR</name>
<proteinExistence type="predicted"/>
<accession>A0ACD5IMI6</accession>
<evidence type="ECO:0000313" key="1">
    <source>
        <dbReference type="EMBL" id="XSF52686.1"/>
    </source>
</evidence>
<gene>
    <name evidence="1" type="ORF">BS411_011885</name>
</gene>
<organism evidence="1 2">
    <name type="scientific">Cronobacter turicensis</name>
    <dbReference type="NCBI Taxonomy" id="413502"/>
    <lineage>
        <taxon>Bacteria</taxon>
        <taxon>Pseudomonadati</taxon>
        <taxon>Pseudomonadota</taxon>
        <taxon>Gammaproteobacteria</taxon>
        <taxon>Enterobacterales</taxon>
        <taxon>Enterobacteriaceae</taxon>
        <taxon>Cronobacter</taxon>
    </lineage>
</organism>